<protein>
    <submittedName>
        <fullName evidence="2">Isochorismatase</fullName>
    </submittedName>
</protein>
<dbReference type="RefSeq" id="WP_034842991.1">
    <property type="nucleotide sequence ID" value="NZ_JOKH01000011.1"/>
</dbReference>
<proteinExistence type="predicted"/>
<dbReference type="InterPro" id="IPR050993">
    <property type="entry name" value="Isochorismatase_domain"/>
</dbReference>
<dbReference type="OrthoDB" id="9796958at2"/>
<dbReference type="Proteomes" id="UP000028073">
    <property type="component" value="Unassembled WGS sequence"/>
</dbReference>
<evidence type="ECO:0000259" key="1">
    <source>
        <dbReference type="Pfam" id="PF00857"/>
    </source>
</evidence>
<dbReference type="PANTHER" id="PTHR14119">
    <property type="entry name" value="HYDROLASE"/>
    <property type="match status" value="1"/>
</dbReference>
<name>A0A081N0Y7_9GAMM</name>
<dbReference type="InterPro" id="IPR036380">
    <property type="entry name" value="Isochorismatase-like_sf"/>
</dbReference>
<sequence>MLSRNNTALVVVDVQGKLASLMYKQERMHDALVRMVKGAQLLELPVFWLEQLPEKLGRTTPVLAEALKGAVPMAKASFSGCGQPDFMDSLKASGKTQVLLAGIEAHICVYQTALDLMERGYDVEVVVDATSSRSKHNKRLALDKLARKGVELTSVEMVLFELMKTAECDVFRDVAKLVK</sequence>
<keyword evidence="3" id="KW-1185">Reference proteome</keyword>
<evidence type="ECO:0000313" key="3">
    <source>
        <dbReference type="Proteomes" id="UP000028073"/>
    </source>
</evidence>
<dbReference type="AlphaFoldDB" id="A0A081N0Y7"/>
<accession>A0A081N0Y7</accession>
<dbReference type="CDD" id="cd01012">
    <property type="entry name" value="YcaC_related"/>
    <property type="match status" value="1"/>
</dbReference>
<dbReference type="InterPro" id="IPR000868">
    <property type="entry name" value="Isochorismatase-like_dom"/>
</dbReference>
<dbReference type="Gene3D" id="3.40.50.850">
    <property type="entry name" value="Isochorismatase-like"/>
    <property type="match status" value="1"/>
</dbReference>
<evidence type="ECO:0000313" key="2">
    <source>
        <dbReference type="EMBL" id="KEQ12110.1"/>
    </source>
</evidence>
<feature type="domain" description="Isochorismatase-like" evidence="1">
    <location>
        <begin position="7"/>
        <end position="156"/>
    </location>
</feature>
<gene>
    <name evidence="2" type="ORF">GZ78_28130</name>
</gene>
<comment type="caution">
    <text evidence="2">The sequence shown here is derived from an EMBL/GenBank/DDBJ whole genome shotgun (WGS) entry which is preliminary data.</text>
</comment>
<dbReference type="eggNOG" id="COG1335">
    <property type="taxonomic scope" value="Bacteria"/>
</dbReference>
<dbReference type="STRING" id="1137799.GZ78_28130"/>
<organism evidence="2 3">
    <name type="scientific">Endozoicomonas numazuensis</name>
    <dbReference type="NCBI Taxonomy" id="1137799"/>
    <lineage>
        <taxon>Bacteria</taxon>
        <taxon>Pseudomonadati</taxon>
        <taxon>Pseudomonadota</taxon>
        <taxon>Gammaproteobacteria</taxon>
        <taxon>Oceanospirillales</taxon>
        <taxon>Endozoicomonadaceae</taxon>
        <taxon>Endozoicomonas</taxon>
    </lineage>
</organism>
<dbReference type="Pfam" id="PF00857">
    <property type="entry name" value="Isochorismatase"/>
    <property type="match status" value="1"/>
</dbReference>
<dbReference type="PANTHER" id="PTHR14119:SF3">
    <property type="entry name" value="ISOCHORISMATASE DOMAIN-CONTAINING PROTEIN 2"/>
    <property type="match status" value="1"/>
</dbReference>
<dbReference type="SUPFAM" id="SSF52499">
    <property type="entry name" value="Isochorismatase-like hydrolases"/>
    <property type="match status" value="1"/>
</dbReference>
<reference evidence="2 3" key="1">
    <citation type="submission" date="2014-06" db="EMBL/GenBank/DDBJ databases">
        <title>Whole Genome Sequences of Three Symbiotic Endozoicomonas Bacteria.</title>
        <authorList>
            <person name="Neave M.J."/>
            <person name="Apprill A."/>
            <person name="Voolstra C.R."/>
        </authorList>
    </citation>
    <scope>NUCLEOTIDE SEQUENCE [LARGE SCALE GENOMIC DNA]</scope>
    <source>
        <strain evidence="2 3">DSM 25634</strain>
    </source>
</reference>
<dbReference type="EMBL" id="JOKH01000011">
    <property type="protein sequence ID" value="KEQ12110.1"/>
    <property type="molecule type" value="Genomic_DNA"/>
</dbReference>